<dbReference type="Proteomes" id="UP000614200">
    <property type="component" value="Unassembled WGS sequence"/>
</dbReference>
<keyword evidence="1" id="KW-0812">Transmembrane</keyword>
<evidence type="ECO:0000256" key="2">
    <source>
        <dbReference type="SAM" id="SignalP"/>
    </source>
</evidence>
<name>A0ABR9ZNV8_9FIRM</name>
<feature type="transmembrane region" description="Helical" evidence="1">
    <location>
        <begin position="184"/>
        <end position="205"/>
    </location>
</feature>
<feature type="chain" id="PRO_5045126425" evidence="2">
    <location>
        <begin position="25"/>
        <end position="238"/>
    </location>
</feature>
<protein>
    <submittedName>
        <fullName evidence="3">Uncharacterized protein</fullName>
    </submittedName>
</protein>
<reference evidence="3 4" key="1">
    <citation type="submission" date="2020-11" db="EMBL/GenBank/DDBJ databases">
        <title>Fusibacter basophilias sp. nov.</title>
        <authorList>
            <person name="Qiu D."/>
        </authorList>
    </citation>
    <scope>NUCLEOTIDE SEQUENCE [LARGE SCALE GENOMIC DNA]</scope>
    <source>
        <strain evidence="3 4">Q10-2</strain>
    </source>
</reference>
<sequence>MHKFSRFLVLLVIGIGLNASVAFANSMEPPSLLILVNNPTDDISIVMVSNEHQPKAQFKRTAWEGYFIFYSQDMQTDGHYTFRVTTQDKTFECTFDKRLRRYNEVLTLDISKETLTYGRYPFRSALIVSLRVILTLLIEAIVFWFYKFREKRSWIVFLVINLLTQGVLNIWLIKWSTLLGGYLILYQVHGEFFVFLAEIVGFSLFIREKGKWPVIKYVIVANLVSLIAGGFLITLLPV</sequence>
<keyword evidence="1" id="KW-1133">Transmembrane helix</keyword>
<feature type="transmembrane region" description="Helical" evidence="1">
    <location>
        <begin position="125"/>
        <end position="146"/>
    </location>
</feature>
<evidence type="ECO:0000256" key="1">
    <source>
        <dbReference type="SAM" id="Phobius"/>
    </source>
</evidence>
<gene>
    <name evidence="3" type="ORF">ISU02_02670</name>
</gene>
<feature type="signal peptide" evidence="2">
    <location>
        <begin position="1"/>
        <end position="24"/>
    </location>
</feature>
<feature type="transmembrane region" description="Helical" evidence="1">
    <location>
        <begin position="217"/>
        <end position="236"/>
    </location>
</feature>
<evidence type="ECO:0000313" key="4">
    <source>
        <dbReference type="Proteomes" id="UP000614200"/>
    </source>
</evidence>
<organism evidence="3 4">
    <name type="scientific">Fusibacter ferrireducens</name>
    <dbReference type="NCBI Taxonomy" id="2785058"/>
    <lineage>
        <taxon>Bacteria</taxon>
        <taxon>Bacillati</taxon>
        <taxon>Bacillota</taxon>
        <taxon>Clostridia</taxon>
        <taxon>Eubacteriales</taxon>
        <taxon>Eubacteriales Family XII. Incertae Sedis</taxon>
        <taxon>Fusibacter</taxon>
    </lineage>
</organism>
<keyword evidence="2" id="KW-0732">Signal</keyword>
<accession>A0ABR9ZNV8</accession>
<feature type="transmembrane region" description="Helical" evidence="1">
    <location>
        <begin position="153"/>
        <end position="172"/>
    </location>
</feature>
<evidence type="ECO:0000313" key="3">
    <source>
        <dbReference type="EMBL" id="MBF4692001.1"/>
    </source>
</evidence>
<keyword evidence="4" id="KW-1185">Reference proteome</keyword>
<dbReference type="EMBL" id="JADKNH010000001">
    <property type="protein sequence ID" value="MBF4692001.1"/>
    <property type="molecule type" value="Genomic_DNA"/>
</dbReference>
<keyword evidence="1" id="KW-0472">Membrane</keyword>
<proteinExistence type="predicted"/>
<comment type="caution">
    <text evidence="3">The sequence shown here is derived from an EMBL/GenBank/DDBJ whole genome shotgun (WGS) entry which is preliminary data.</text>
</comment>